<dbReference type="STRING" id="634994.GCWU000323_01278"/>
<reference evidence="1 2" key="1">
    <citation type="submission" date="2009-09" db="EMBL/GenBank/DDBJ databases">
        <authorList>
            <person name="Weinstock G."/>
            <person name="Sodergren E."/>
            <person name="Clifton S."/>
            <person name="Fulton L."/>
            <person name="Fulton B."/>
            <person name="Courtney L."/>
            <person name="Fronick C."/>
            <person name="Harrison M."/>
            <person name="Strong C."/>
            <person name="Farmer C."/>
            <person name="Delahaunty K."/>
            <person name="Markovic C."/>
            <person name="Hall O."/>
            <person name="Minx P."/>
            <person name="Tomlinson C."/>
            <person name="Mitreva M."/>
            <person name="Nelson J."/>
            <person name="Hou S."/>
            <person name="Wollam A."/>
            <person name="Pepin K.H."/>
            <person name="Johnson M."/>
            <person name="Bhonagiri V."/>
            <person name="Nash W.E."/>
            <person name="Warren W."/>
            <person name="Chinwalla A."/>
            <person name="Mardis E.R."/>
            <person name="Wilson R.K."/>
        </authorList>
    </citation>
    <scope>NUCLEOTIDE SEQUENCE [LARGE SCALE GENOMIC DNA]</scope>
    <source>
        <strain evidence="1 2">F0254</strain>
    </source>
</reference>
<dbReference type="EMBL" id="ACVB02000009">
    <property type="protein sequence ID" value="EEX74639.1"/>
    <property type="molecule type" value="Genomic_DNA"/>
</dbReference>
<sequence>MKYLDKKKYFRKKEYDFKNFEKIEKNFVIVLKINGKCDKLNKLLNKRIFRFYCCYQFCKGFISKKSF</sequence>
<dbReference type="HOGENOM" id="CLU_2807199_0_0_0"/>
<name>C9MXN0_9FUSO</name>
<proteinExistence type="predicted"/>
<gene>
    <name evidence="1" type="ORF">GCWU000323_01278</name>
</gene>
<dbReference type="AlphaFoldDB" id="C9MXN0"/>
<organism evidence="1 2">
    <name type="scientific">Leptotrichia hofstadii F0254</name>
    <dbReference type="NCBI Taxonomy" id="634994"/>
    <lineage>
        <taxon>Bacteria</taxon>
        <taxon>Fusobacteriati</taxon>
        <taxon>Fusobacteriota</taxon>
        <taxon>Fusobacteriia</taxon>
        <taxon>Fusobacteriales</taxon>
        <taxon>Leptotrichiaceae</taxon>
        <taxon>Leptotrichia</taxon>
    </lineage>
</organism>
<comment type="caution">
    <text evidence="1">The sequence shown here is derived from an EMBL/GenBank/DDBJ whole genome shotgun (WGS) entry which is preliminary data.</text>
</comment>
<evidence type="ECO:0000313" key="2">
    <source>
        <dbReference type="Proteomes" id="UP000006233"/>
    </source>
</evidence>
<protein>
    <submittedName>
        <fullName evidence="1">Uncharacterized protein</fullName>
    </submittedName>
</protein>
<accession>C9MXN0</accession>
<dbReference type="Proteomes" id="UP000006233">
    <property type="component" value="Unassembled WGS sequence"/>
</dbReference>
<evidence type="ECO:0000313" key="1">
    <source>
        <dbReference type="EMBL" id="EEX74639.1"/>
    </source>
</evidence>